<dbReference type="SUPFAM" id="SSF55729">
    <property type="entry name" value="Acyl-CoA N-acyltransferases (Nat)"/>
    <property type="match status" value="1"/>
</dbReference>
<dbReference type="OrthoDB" id="2020070at2759"/>
<dbReference type="AlphaFoldDB" id="A0A0L0RYV2"/>
<reference evidence="2" key="2">
    <citation type="submission" date="2009-11" db="EMBL/GenBank/DDBJ databases">
        <title>The Genome Sequence of Allomyces macrogynus strain ATCC 38327.</title>
        <authorList>
            <consortium name="The Broad Institute Genome Sequencing Platform"/>
            <person name="Russ C."/>
            <person name="Cuomo C."/>
            <person name="Shea T."/>
            <person name="Young S.K."/>
            <person name="Zeng Q."/>
            <person name="Koehrsen M."/>
            <person name="Haas B."/>
            <person name="Borodovsky M."/>
            <person name="Guigo R."/>
            <person name="Alvarado L."/>
            <person name="Berlin A."/>
            <person name="Borenstein D."/>
            <person name="Chen Z."/>
            <person name="Engels R."/>
            <person name="Freedman E."/>
            <person name="Gellesch M."/>
            <person name="Goldberg J."/>
            <person name="Griggs A."/>
            <person name="Gujja S."/>
            <person name="Heiman D."/>
            <person name="Hepburn T."/>
            <person name="Howarth C."/>
            <person name="Jen D."/>
            <person name="Larson L."/>
            <person name="Lewis B."/>
            <person name="Mehta T."/>
            <person name="Park D."/>
            <person name="Pearson M."/>
            <person name="Roberts A."/>
            <person name="Saif S."/>
            <person name="Shenoy N."/>
            <person name="Sisk P."/>
            <person name="Stolte C."/>
            <person name="Sykes S."/>
            <person name="Walk T."/>
            <person name="White J."/>
            <person name="Yandava C."/>
            <person name="Burger G."/>
            <person name="Gray M.W."/>
            <person name="Holland P.W.H."/>
            <person name="King N."/>
            <person name="Lang F.B.F."/>
            <person name="Roger A.J."/>
            <person name="Ruiz-Trillo I."/>
            <person name="Lander E."/>
            <person name="Nusbaum C."/>
        </authorList>
    </citation>
    <scope>NUCLEOTIDE SEQUENCE [LARGE SCALE GENOMIC DNA]</scope>
    <source>
        <strain evidence="2">ATCC 38327</strain>
    </source>
</reference>
<evidence type="ECO:0000313" key="2">
    <source>
        <dbReference type="Proteomes" id="UP000054350"/>
    </source>
</evidence>
<keyword evidence="2" id="KW-1185">Reference proteome</keyword>
<evidence type="ECO:0000313" key="1">
    <source>
        <dbReference type="EMBL" id="KNE55241.1"/>
    </source>
</evidence>
<gene>
    <name evidence="1" type="ORF">AMAG_17761</name>
</gene>
<reference evidence="1 2" key="1">
    <citation type="submission" date="2009-11" db="EMBL/GenBank/DDBJ databases">
        <title>Annotation of Allomyces macrogynus ATCC 38327.</title>
        <authorList>
            <consortium name="The Broad Institute Genome Sequencing Platform"/>
            <person name="Russ C."/>
            <person name="Cuomo C."/>
            <person name="Burger G."/>
            <person name="Gray M.W."/>
            <person name="Holland P.W.H."/>
            <person name="King N."/>
            <person name="Lang F.B.F."/>
            <person name="Roger A.J."/>
            <person name="Ruiz-Trillo I."/>
            <person name="Young S.K."/>
            <person name="Zeng Q."/>
            <person name="Gargeya S."/>
            <person name="Fitzgerald M."/>
            <person name="Haas B."/>
            <person name="Abouelleil A."/>
            <person name="Alvarado L."/>
            <person name="Arachchi H.M."/>
            <person name="Berlin A."/>
            <person name="Chapman S.B."/>
            <person name="Gearin G."/>
            <person name="Goldberg J."/>
            <person name="Griggs A."/>
            <person name="Gujja S."/>
            <person name="Hansen M."/>
            <person name="Heiman D."/>
            <person name="Howarth C."/>
            <person name="Larimer J."/>
            <person name="Lui A."/>
            <person name="MacDonald P.J.P."/>
            <person name="McCowen C."/>
            <person name="Montmayeur A."/>
            <person name="Murphy C."/>
            <person name="Neiman D."/>
            <person name="Pearson M."/>
            <person name="Priest M."/>
            <person name="Roberts A."/>
            <person name="Saif S."/>
            <person name="Shea T."/>
            <person name="Sisk P."/>
            <person name="Stolte C."/>
            <person name="Sykes S."/>
            <person name="Wortman J."/>
            <person name="Nusbaum C."/>
            <person name="Birren B."/>
        </authorList>
    </citation>
    <scope>NUCLEOTIDE SEQUENCE [LARGE SCALE GENOMIC DNA]</scope>
    <source>
        <strain evidence="1 2">ATCC 38327</strain>
    </source>
</reference>
<dbReference type="STRING" id="578462.A0A0L0RYV2"/>
<dbReference type="Gene3D" id="3.40.630.30">
    <property type="match status" value="1"/>
</dbReference>
<dbReference type="InterPro" id="IPR016181">
    <property type="entry name" value="Acyl_CoA_acyltransferase"/>
</dbReference>
<proteinExistence type="predicted"/>
<name>A0A0L0RYV2_ALLM3</name>
<sequence length="373" mass="40424">MTKELASEHGIPLSDLAPVHARVLCQPRVVARDGSATALVRATMAQHLAATRLHAVEWGTMSGLNEDEYIDREMNALQSTEDARNGHCGWLLVPATECDQENPTILASCETFHRTGQLGEREVNVWVLTTVYVPEPHRGKGYAKDLSIQVRDHLIATNPDLGVSILFSDVGPYLYAKLGWQVYPSTSFEFRVPLTTDALPPTLPKGAEYLNTTLAMTLVRAEPPAPATDLSTGRAVFTLPFTPARLAWHEAHRHFYYNHLGASRPDRRSALAPYGTDTVGARIGDAHIAWFHHPSLGGDGRGTLFVLHVHAESVDVAAALLQIAAEHAVFCGLGVVEVHCADESVLGGGAGRRACARCGRRMGGCTTCRNTTV</sequence>
<dbReference type="PANTHER" id="PTHR34815">
    <property type="entry name" value="LYSINE ACETYLTRANSFERASE"/>
    <property type="match status" value="1"/>
</dbReference>
<evidence type="ECO:0008006" key="3">
    <source>
        <dbReference type="Google" id="ProtNLM"/>
    </source>
</evidence>
<dbReference type="Proteomes" id="UP000054350">
    <property type="component" value="Unassembled WGS sequence"/>
</dbReference>
<organism evidence="1 2">
    <name type="scientific">Allomyces macrogynus (strain ATCC 38327)</name>
    <name type="common">Allomyces javanicus var. macrogynus</name>
    <dbReference type="NCBI Taxonomy" id="578462"/>
    <lineage>
        <taxon>Eukaryota</taxon>
        <taxon>Fungi</taxon>
        <taxon>Fungi incertae sedis</taxon>
        <taxon>Blastocladiomycota</taxon>
        <taxon>Blastocladiomycetes</taxon>
        <taxon>Blastocladiales</taxon>
        <taxon>Blastocladiaceae</taxon>
        <taxon>Allomyces</taxon>
    </lineage>
</organism>
<dbReference type="VEuPathDB" id="FungiDB:AMAG_17761"/>
<dbReference type="InterPro" id="IPR053013">
    <property type="entry name" value="LAT"/>
</dbReference>
<protein>
    <recommendedName>
        <fullName evidence="3">N-acetyltransferase domain-containing protein</fullName>
    </recommendedName>
</protein>
<accession>A0A0L0RYV2</accession>
<dbReference type="OMA" id="CETFHRT"/>
<dbReference type="PANTHER" id="PTHR34815:SF2">
    <property type="entry name" value="N-ACETYLTRANSFERASE DOMAIN-CONTAINING PROTEIN"/>
    <property type="match status" value="1"/>
</dbReference>
<dbReference type="EMBL" id="GG745329">
    <property type="protein sequence ID" value="KNE55241.1"/>
    <property type="molecule type" value="Genomic_DNA"/>
</dbReference>